<dbReference type="CTD" id="20329589"/>
<evidence type="ECO:0000256" key="4">
    <source>
        <dbReference type="ARBA" id="ARBA00023015"/>
    </source>
</evidence>
<name>A0A074Z330_OPIVI</name>
<keyword evidence="12" id="KW-1185">Reference proteome</keyword>
<dbReference type="Proteomes" id="UP000054324">
    <property type="component" value="Unassembled WGS sequence"/>
</dbReference>
<evidence type="ECO:0000256" key="2">
    <source>
        <dbReference type="ARBA" id="ARBA00022664"/>
    </source>
</evidence>
<accession>A0A074Z330</accession>
<dbReference type="InterPro" id="IPR036691">
    <property type="entry name" value="Endo/exonu/phosph_ase_sf"/>
</dbReference>
<reference evidence="11 12" key="1">
    <citation type="submission" date="2013-11" db="EMBL/GenBank/DDBJ databases">
        <title>Opisthorchis viverrini - life in the bile duct.</title>
        <authorList>
            <person name="Young N.D."/>
            <person name="Nagarajan N."/>
            <person name="Lin S.J."/>
            <person name="Korhonen P.K."/>
            <person name="Jex A.R."/>
            <person name="Hall R.S."/>
            <person name="Safavi-Hemami H."/>
            <person name="Kaewkong W."/>
            <person name="Bertrand D."/>
            <person name="Gao S."/>
            <person name="Seet Q."/>
            <person name="Wongkham S."/>
            <person name="Teh B.T."/>
            <person name="Wongkham C."/>
            <person name="Intapan P.M."/>
            <person name="Maleewong W."/>
            <person name="Yang X."/>
            <person name="Hu M."/>
            <person name="Wang Z."/>
            <person name="Hofmann A."/>
            <person name="Sternberg P.W."/>
            <person name="Tan P."/>
            <person name="Wang J."/>
            <person name="Gasser R.B."/>
        </authorList>
    </citation>
    <scope>NUCLEOTIDE SEQUENCE [LARGE SCALE GENOMIC DNA]</scope>
</reference>
<feature type="region of interest" description="Disordered" evidence="9">
    <location>
        <begin position="512"/>
        <end position="532"/>
    </location>
</feature>
<protein>
    <recommendedName>
        <fullName evidence="10">RRM domain-containing protein</fullName>
    </recommendedName>
</protein>
<evidence type="ECO:0000256" key="1">
    <source>
        <dbReference type="ARBA" id="ARBA00004123"/>
    </source>
</evidence>
<evidence type="ECO:0000313" key="11">
    <source>
        <dbReference type="EMBL" id="KER19932.1"/>
    </source>
</evidence>
<dbReference type="Gene3D" id="3.30.70.330">
    <property type="match status" value="2"/>
</dbReference>
<dbReference type="GO" id="GO:0008380">
    <property type="term" value="P:RNA splicing"/>
    <property type="evidence" value="ECO:0007669"/>
    <property type="project" value="UniProtKB-KW"/>
</dbReference>
<dbReference type="CDD" id="cd12321">
    <property type="entry name" value="RRM1_TDP43"/>
    <property type="match status" value="1"/>
</dbReference>
<dbReference type="Pfam" id="PF18694">
    <property type="entry name" value="TDP-43_N"/>
    <property type="match status" value="1"/>
</dbReference>
<evidence type="ECO:0000256" key="8">
    <source>
        <dbReference type="PROSITE-ProRule" id="PRU00176"/>
    </source>
</evidence>
<keyword evidence="3" id="KW-0677">Repeat</keyword>
<dbReference type="InterPro" id="IPR035979">
    <property type="entry name" value="RBD_domain_sf"/>
</dbReference>
<dbReference type="GO" id="GO:0006397">
    <property type="term" value="P:mRNA processing"/>
    <property type="evidence" value="ECO:0007669"/>
    <property type="project" value="UniProtKB-KW"/>
</dbReference>
<keyword evidence="7" id="KW-0539">Nucleus</keyword>
<feature type="domain" description="RRM" evidence="10">
    <location>
        <begin position="270"/>
        <end position="348"/>
    </location>
</feature>
<dbReference type="EMBL" id="KL597116">
    <property type="protein sequence ID" value="KER19932.1"/>
    <property type="molecule type" value="Genomic_DNA"/>
</dbReference>
<dbReference type="GO" id="GO:0005654">
    <property type="term" value="C:nucleoplasm"/>
    <property type="evidence" value="ECO:0007669"/>
    <property type="project" value="TreeGrafter"/>
</dbReference>
<dbReference type="GO" id="GO:0000785">
    <property type="term" value="C:chromatin"/>
    <property type="evidence" value="ECO:0007669"/>
    <property type="project" value="TreeGrafter"/>
</dbReference>
<dbReference type="PANTHER" id="PTHR48033:SF9">
    <property type="entry name" value="TAR DNA-BINDING PROTEIN 43"/>
    <property type="match status" value="1"/>
</dbReference>
<comment type="subcellular location">
    <subcellularLocation>
        <location evidence="1">Nucleus</location>
    </subcellularLocation>
</comment>
<dbReference type="PANTHER" id="PTHR48033">
    <property type="entry name" value="RNA-BINDING (RRM/RBD/RNP MOTIFS) FAMILY PROTEIN"/>
    <property type="match status" value="1"/>
</dbReference>
<evidence type="ECO:0000256" key="7">
    <source>
        <dbReference type="ARBA" id="ARBA00023242"/>
    </source>
</evidence>
<dbReference type="STRING" id="6198.A0A074Z330"/>
<dbReference type="AlphaFoldDB" id="A0A074Z330"/>
<evidence type="ECO:0000313" key="12">
    <source>
        <dbReference type="Proteomes" id="UP000054324"/>
    </source>
</evidence>
<evidence type="ECO:0000256" key="5">
    <source>
        <dbReference type="ARBA" id="ARBA00023163"/>
    </source>
</evidence>
<dbReference type="RefSeq" id="XP_009176309.1">
    <property type="nucleotide sequence ID" value="XM_009178045.1"/>
</dbReference>
<evidence type="ECO:0000259" key="10">
    <source>
        <dbReference type="PROSITE" id="PS50102"/>
    </source>
</evidence>
<evidence type="ECO:0000256" key="3">
    <source>
        <dbReference type="ARBA" id="ARBA00022737"/>
    </source>
</evidence>
<dbReference type="GO" id="GO:0003723">
    <property type="term" value="F:RNA binding"/>
    <property type="evidence" value="ECO:0007669"/>
    <property type="project" value="UniProtKB-UniRule"/>
</dbReference>
<organism evidence="11 12">
    <name type="scientific">Opisthorchis viverrini</name>
    <name type="common">Southeast Asian liver fluke</name>
    <dbReference type="NCBI Taxonomy" id="6198"/>
    <lineage>
        <taxon>Eukaryota</taxon>
        <taxon>Metazoa</taxon>
        <taxon>Spiralia</taxon>
        <taxon>Lophotrochozoa</taxon>
        <taxon>Platyhelminthes</taxon>
        <taxon>Trematoda</taxon>
        <taxon>Digenea</taxon>
        <taxon>Opisthorchiida</taxon>
        <taxon>Opisthorchiata</taxon>
        <taxon>Opisthorchiidae</taxon>
        <taxon>Opisthorchis</taxon>
    </lineage>
</organism>
<dbReference type="KEGG" id="ovi:T265_15424"/>
<keyword evidence="4" id="KW-0805">Transcription regulation</keyword>
<keyword evidence="6" id="KW-0508">mRNA splicing</keyword>
<feature type="domain" description="RRM" evidence="10">
    <location>
        <begin position="357"/>
        <end position="428"/>
    </location>
</feature>
<sequence length="575" mass="62305">FRLRTSGDAEAAAARYVVVSIVLSERAEASLLDWIPVDSRLCAVRLATSVRESRRSEVHRTLFIVSAYAPTDCSSESAKDSFYDALGALLQLAKSSDIVVIAGDMNDQLEREFTDRKDCGSNPCSGLCNLVVSRPSCPLWAAWQLGTEGVLQLNDFVSSLFSEMNHVVYARICEEEGTEPVELPVEADGTLLLPTLTAQFPKCTGLKYKSEDSGCFRGLRLVGDHIYPPVETDWDNVFYCVFPKDKKRKGDEDTEDTKQKVKCLEGRKCTDLIVLNLAWQTDETKLRNYFSQFGDLVMVQIKKDPDTGKSRGYGFVRFSDYSGQAMCLAERHMIDGRLCDVRIPLSKQEGDRQEVSRKIHVGNLPESIGADALRQHFLQYGLVIDVFIPKPFRSFAFVTFDDPDVAASLLGKDLTIQGHKVTIGSAVPKLPSHVRQNPAFENAGGNLRSPYPGSPMAHGPLWNSPWSPALGMFPGGGAYGGSPNGGLRNSMGLNPAAAAAAATLAAQYTRAHQRQSSGANMNGGYPDAKPSPDANTNAALAALNILNNPNVVAAIVSAAAGVSKGQSSFTNSGPR</sequence>
<dbReference type="InterPro" id="IPR000504">
    <property type="entry name" value="RRM_dom"/>
</dbReference>
<dbReference type="CDD" id="cd19609">
    <property type="entry name" value="NTD_TDP-43"/>
    <property type="match status" value="1"/>
</dbReference>
<keyword evidence="2" id="KW-0507">mRNA processing</keyword>
<dbReference type="OrthoDB" id="2020831at2759"/>
<keyword evidence="5" id="KW-0804">Transcription</keyword>
<keyword evidence="8" id="KW-0694">RNA-binding</keyword>
<feature type="non-terminal residue" evidence="11">
    <location>
        <position position="1"/>
    </location>
</feature>
<evidence type="ECO:0000256" key="6">
    <source>
        <dbReference type="ARBA" id="ARBA00023187"/>
    </source>
</evidence>
<evidence type="ECO:0000256" key="9">
    <source>
        <dbReference type="SAM" id="MobiDB-lite"/>
    </source>
</evidence>
<dbReference type="Pfam" id="PF00076">
    <property type="entry name" value="RRM_1"/>
    <property type="match status" value="2"/>
</dbReference>
<dbReference type="CDD" id="cd12322">
    <property type="entry name" value="RRM2_TDP43"/>
    <property type="match status" value="1"/>
</dbReference>
<dbReference type="SUPFAM" id="SSF56219">
    <property type="entry name" value="DNase I-like"/>
    <property type="match status" value="1"/>
</dbReference>
<dbReference type="PROSITE" id="PS50102">
    <property type="entry name" value="RRM"/>
    <property type="match status" value="2"/>
</dbReference>
<dbReference type="GeneID" id="20329589"/>
<dbReference type="SMART" id="SM00360">
    <property type="entry name" value="RRM"/>
    <property type="match status" value="2"/>
</dbReference>
<dbReference type="GO" id="GO:0010468">
    <property type="term" value="P:regulation of gene expression"/>
    <property type="evidence" value="ECO:0007669"/>
    <property type="project" value="TreeGrafter"/>
</dbReference>
<dbReference type="SUPFAM" id="SSF54928">
    <property type="entry name" value="RNA-binding domain, RBD"/>
    <property type="match status" value="1"/>
</dbReference>
<dbReference type="InterPro" id="IPR041105">
    <property type="entry name" value="TDP-43_N"/>
</dbReference>
<gene>
    <name evidence="11" type="ORF">T265_15424</name>
</gene>
<proteinExistence type="predicted"/>
<dbReference type="InterPro" id="IPR012677">
    <property type="entry name" value="Nucleotide-bd_a/b_plait_sf"/>
</dbReference>